<dbReference type="InterPro" id="IPR033469">
    <property type="entry name" value="CYTH-like_dom_sf"/>
</dbReference>
<evidence type="ECO:0000259" key="1">
    <source>
        <dbReference type="PROSITE" id="PS51707"/>
    </source>
</evidence>
<evidence type="ECO:0000313" key="2">
    <source>
        <dbReference type="EMBL" id="XBM47214.1"/>
    </source>
</evidence>
<reference evidence="2" key="1">
    <citation type="submission" date="2024-05" db="EMBL/GenBank/DDBJ databases">
        <title>The Natural Products Discovery Center: Release of the First 8490 Sequenced Strains for Exploring Actinobacteria Biosynthetic Diversity.</title>
        <authorList>
            <person name="Kalkreuter E."/>
            <person name="Kautsar S.A."/>
            <person name="Yang D."/>
            <person name="Bader C.D."/>
            <person name="Teijaro C.N."/>
            <person name="Fluegel L."/>
            <person name="Davis C.M."/>
            <person name="Simpson J.R."/>
            <person name="Lauterbach L."/>
            <person name="Steele A.D."/>
            <person name="Gui C."/>
            <person name="Meng S."/>
            <person name="Li G."/>
            <person name="Viehrig K."/>
            <person name="Ye F."/>
            <person name="Su P."/>
            <person name="Kiefer A.F."/>
            <person name="Nichols A."/>
            <person name="Cepeda A.J."/>
            <person name="Yan W."/>
            <person name="Fan B."/>
            <person name="Jiang Y."/>
            <person name="Adhikari A."/>
            <person name="Zheng C.-J."/>
            <person name="Schuster L."/>
            <person name="Cowan T.M."/>
            <person name="Smanski M.J."/>
            <person name="Chevrette M.G."/>
            <person name="de Carvalho L.P.S."/>
            <person name="Shen B."/>
        </authorList>
    </citation>
    <scope>NUCLEOTIDE SEQUENCE</scope>
    <source>
        <strain evidence="2">NPDC080035</strain>
    </source>
</reference>
<proteinExistence type="predicted"/>
<accession>A0AAU7G962</accession>
<dbReference type="SUPFAM" id="SSF55154">
    <property type="entry name" value="CYTH-like phosphatases"/>
    <property type="match status" value="1"/>
</dbReference>
<organism evidence="2">
    <name type="scientific">Leifsonia sp. NPDC080035</name>
    <dbReference type="NCBI Taxonomy" id="3143936"/>
    <lineage>
        <taxon>Bacteria</taxon>
        <taxon>Bacillati</taxon>
        <taxon>Actinomycetota</taxon>
        <taxon>Actinomycetes</taxon>
        <taxon>Micrococcales</taxon>
        <taxon>Microbacteriaceae</taxon>
        <taxon>Leifsonia</taxon>
    </lineage>
</organism>
<gene>
    <name evidence="2" type="ORF">AAME72_14120</name>
</gene>
<dbReference type="RefSeq" id="WP_348787188.1">
    <property type="nucleotide sequence ID" value="NZ_CP157390.1"/>
</dbReference>
<dbReference type="PROSITE" id="PS51707">
    <property type="entry name" value="CYTH"/>
    <property type="match status" value="1"/>
</dbReference>
<dbReference type="EMBL" id="CP157390">
    <property type="protein sequence ID" value="XBM47214.1"/>
    <property type="molecule type" value="Genomic_DNA"/>
</dbReference>
<feature type="domain" description="CYTH" evidence="1">
    <location>
        <begin position="6"/>
        <end position="208"/>
    </location>
</feature>
<dbReference type="SMART" id="SM01118">
    <property type="entry name" value="CYTH"/>
    <property type="match status" value="1"/>
</dbReference>
<dbReference type="InterPro" id="IPR023577">
    <property type="entry name" value="CYTH_domain"/>
</dbReference>
<protein>
    <submittedName>
        <fullName evidence="2">CYTH domain-containing protein</fullName>
    </submittedName>
</protein>
<sequence length="208" mass="22825">MPHTSQVEIERKYDVDEETLPPALVGVGAIAVEGEPTTDELVATYFDTADLDLARAHIAVRARSGGGDEGWHVKLPPEQEGRRELHWPLGDGRTPPSELLDAVREHTRAERTLELAPIARVRNTRVTVLLQDAAGFDLAELCDDHVSSENLRTGHRDAWREWEVELLSGAPDTREGRTALLDGIEARLLEAGARHAASASKLQRALGL</sequence>
<dbReference type="AlphaFoldDB" id="A0AAU7G962"/>
<dbReference type="Gene3D" id="2.40.320.10">
    <property type="entry name" value="Hypothetical Protein Pfu-838710-001"/>
    <property type="match status" value="1"/>
</dbReference>
<dbReference type="CDD" id="cd07374">
    <property type="entry name" value="CYTH-like_Pase"/>
    <property type="match status" value="1"/>
</dbReference>
<dbReference type="Pfam" id="PF01928">
    <property type="entry name" value="CYTH"/>
    <property type="match status" value="1"/>
</dbReference>
<name>A0AAU7G962_9MICO</name>